<accession>A0A345SUC8</accession>
<evidence type="ECO:0000256" key="2">
    <source>
        <dbReference type="SAM" id="Phobius"/>
    </source>
</evidence>
<dbReference type="EMBL" id="CP031264">
    <property type="protein sequence ID" value="AXI77333.1"/>
    <property type="molecule type" value="Genomic_DNA"/>
</dbReference>
<organism evidence="3 4">
    <name type="scientific">Peterkaempfera bronchialis</name>
    <dbReference type="NCBI Taxonomy" id="2126346"/>
    <lineage>
        <taxon>Bacteria</taxon>
        <taxon>Bacillati</taxon>
        <taxon>Actinomycetota</taxon>
        <taxon>Actinomycetes</taxon>
        <taxon>Kitasatosporales</taxon>
        <taxon>Streptomycetaceae</taxon>
        <taxon>Peterkaempfera</taxon>
    </lineage>
</organism>
<feature type="region of interest" description="Disordered" evidence="1">
    <location>
        <begin position="210"/>
        <end position="233"/>
    </location>
</feature>
<feature type="compositionally biased region" description="Low complexity" evidence="1">
    <location>
        <begin position="89"/>
        <end position="109"/>
    </location>
</feature>
<feature type="region of interest" description="Disordered" evidence="1">
    <location>
        <begin position="62"/>
        <end position="110"/>
    </location>
</feature>
<feature type="transmembrane region" description="Helical" evidence="2">
    <location>
        <begin position="36"/>
        <end position="57"/>
    </location>
</feature>
<dbReference type="Proteomes" id="UP000249340">
    <property type="component" value="Chromosome"/>
</dbReference>
<keyword evidence="4" id="KW-1185">Reference proteome</keyword>
<evidence type="ECO:0000313" key="4">
    <source>
        <dbReference type="Proteomes" id="UP000249340"/>
    </source>
</evidence>
<evidence type="ECO:0000313" key="3">
    <source>
        <dbReference type="EMBL" id="AXI77333.1"/>
    </source>
</evidence>
<keyword evidence="2" id="KW-0812">Transmembrane</keyword>
<dbReference type="AlphaFoldDB" id="A0A345SUC8"/>
<keyword evidence="2" id="KW-1133">Transmembrane helix</keyword>
<dbReference type="OrthoDB" id="3871904at2"/>
<sequence>MPGYGYPYPPAPGYGYPPPPVPGPVPVAERRGGRTALLVVLVVLLAAGLGGGLVWALSGGKPGTTATPPSTAAPGGDATAAPPPPSEPDAPQSSGAASDSPSADQDAAGRQAKALDDLLTRNSGARQQVGNAVATVQSCPDSASMRSAAKVFEQAATQREQLIGELDSLDLGALDGGQDAAQLLRTAWQQSADADRAYGRWADAVIADGCPDGTAPRTSDREQGDAISGRASKSKQSFVIRWNPIANRYGLASRTGDGI</sequence>
<proteinExistence type="predicted"/>
<gene>
    <name evidence="3" type="ORF">C7M71_007645</name>
</gene>
<name>A0A345SUC8_9ACTN</name>
<evidence type="ECO:0000256" key="1">
    <source>
        <dbReference type="SAM" id="MobiDB-lite"/>
    </source>
</evidence>
<feature type="compositionally biased region" description="Low complexity" evidence="1">
    <location>
        <begin position="62"/>
        <end position="80"/>
    </location>
</feature>
<reference evidence="4" key="1">
    <citation type="submission" date="2018-07" db="EMBL/GenBank/DDBJ databases">
        <title>Streptacidiphilus bronchialis DSM 106435 chromosome.</title>
        <authorList>
            <person name="Batra D."/>
            <person name="Gulvik C.A."/>
        </authorList>
    </citation>
    <scope>NUCLEOTIDE SEQUENCE [LARGE SCALE GENOMIC DNA]</scope>
    <source>
        <strain evidence="4">DSM 106435</strain>
    </source>
</reference>
<dbReference type="KEGG" id="stri:C7M71_007645"/>
<keyword evidence="2" id="KW-0472">Membrane</keyword>
<protein>
    <submittedName>
        <fullName evidence="3">Uncharacterized protein</fullName>
    </submittedName>
</protein>